<dbReference type="Proteomes" id="UP001357223">
    <property type="component" value="Chromosome"/>
</dbReference>
<gene>
    <name evidence="1" type="ORF">R4Z09_16350</name>
</gene>
<keyword evidence="2" id="KW-1185">Reference proteome</keyword>
<dbReference type="RefSeq" id="WP_338447814.1">
    <property type="nucleotide sequence ID" value="NZ_CP137640.1"/>
</dbReference>
<protein>
    <submittedName>
        <fullName evidence="1">Uncharacterized protein</fullName>
    </submittedName>
</protein>
<name>A0ABZ2C8Z8_9BACI</name>
<sequence length="47" mass="5510">MAINDKVLFAGDVYIILYDYKNGCYEIRSEKSPRKVVLVKENEIQML</sequence>
<evidence type="ECO:0000313" key="2">
    <source>
        <dbReference type="Proteomes" id="UP001357223"/>
    </source>
</evidence>
<organism evidence="1 2">
    <name type="scientific">Niallia oryzisoli</name>
    <dbReference type="NCBI Taxonomy" id="1737571"/>
    <lineage>
        <taxon>Bacteria</taxon>
        <taxon>Bacillati</taxon>
        <taxon>Bacillota</taxon>
        <taxon>Bacilli</taxon>
        <taxon>Bacillales</taxon>
        <taxon>Bacillaceae</taxon>
        <taxon>Niallia</taxon>
    </lineage>
</organism>
<proteinExistence type="predicted"/>
<accession>A0ABZ2C8Z8</accession>
<evidence type="ECO:0000313" key="1">
    <source>
        <dbReference type="EMBL" id="WVX78880.1"/>
    </source>
</evidence>
<dbReference type="EMBL" id="CP137640">
    <property type="protein sequence ID" value="WVX78880.1"/>
    <property type="molecule type" value="Genomic_DNA"/>
</dbReference>
<reference evidence="1 2" key="1">
    <citation type="submission" date="2023-10" db="EMBL/GenBank/DDBJ databases">
        <title>Niallia locisalis sp.nov. isolated from a salt pond sample.</title>
        <authorList>
            <person name="Li X.-J."/>
            <person name="Dong L."/>
        </authorList>
    </citation>
    <scope>NUCLEOTIDE SEQUENCE [LARGE SCALE GENOMIC DNA]</scope>
    <source>
        <strain evidence="1 2">DSM 29761</strain>
    </source>
</reference>